<evidence type="ECO:0000313" key="1">
    <source>
        <dbReference type="EMBL" id="NHZ66213.1"/>
    </source>
</evidence>
<dbReference type="Proteomes" id="UP000610594">
    <property type="component" value="Unassembled WGS sequence"/>
</dbReference>
<accession>A0ABX0N1H0</accession>
<reference evidence="1 2" key="1">
    <citation type="submission" date="2019-10" db="EMBL/GenBank/DDBJ databases">
        <title>Taxonomy of Antarctic Massilia spp.: description of Massilia rubra sp. nov., Massilia aquatica sp. nov., Massilia mucilaginosa sp. nov., Massilia frigida sp. nov. isolated from streams, lakes and regoliths.</title>
        <authorList>
            <person name="Holochova P."/>
            <person name="Sedlacek I."/>
            <person name="Kralova S."/>
            <person name="Maslanova I."/>
            <person name="Busse H.-J."/>
            <person name="Stankova E."/>
            <person name="Vrbovska V."/>
            <person name="Kovarovic V."/>
            <person name="Bartak M."/>
            <person name="Svec P."/>
            <person name="Pantucek R."/>
        </authorList>
    </citation>
    <scope>NUCLEOTIDE SEQUENCE [LARGE SCALE GENOMIC DNA]</scope>
    <source>
        <strain evidence="1 2">CCM 8694</strain>
    </source>
</reference>
<protein>
    <submittedName>
        <fullName evidence="1">Uncharacterized protein</fullName>
    </submittedName>
</protein>
<keyword evidence="2" id="KW-1185">Reference proteome</keyword>
<dbReference type="RefSeq" id="WP_167240113.1">
    <property type="nucleotide sequence ID" value="NZ_WHJF01000120.1"/>
</dbReference>
<proteinExistence type="predicted"/>
<name>A0ABX0N1H0_9BURK</name>
<sequence length="112" mass="11985">MRQTGRDALLLQKKIGIASNFTLALETFDKGNRYDGDLAAGMARKLLGAVTATTDAFDFQDDVIDAMFALPPPRGVPGQAREMPFAAHETPRDAPLIELTGVGAIADAFMFA</sequence>
<comment type="caution">
    <text evidence="1">The sequence shown here is derived from an EMBL/GenBank/DDBJ whole genome shotgun (WGS) entry which is preliminary data.</text>
</comment>
<organism evidence="1 2">
    <name type="scientific">Massilia genomosp. 1</name>
    <dbReference type="NCBI Taxonomy" id="2609280"/>
    <lineage>
        <taxon>Bacteria</taxon>
        <taxon>Pseudomonadati</taxon>
        <taxon>Pseudomonadota</taxon>
        <taxon>Betaproteobacteria</taxon>
        <taxon>Burkholderiales</taxon>
        <taxon>Oxalobacteraceae</taxon>
        <taxon>Telluria group</taxon>
        <taxon>Massilia</taxon>
    </lineage>
</organism>
<dbReference type="EMBL" id="WHJF01000120">
    <property type="protein sequence ID" value="NHZ66213.1"/>
    <property type="molecule type" value="Genomic_DNA"/>
</dbReference>
<gene>
    <name evidence="1" type="ORF">F1735_28640</name>
</gene>
<evidence type="ECO:0000313" key="2">
    <source>
        <dbReference type="Proteomes" id="UP000610594"/>
    </source>
</evidence>